<dbReference type="Gene3D" id="3.40.50.300">
    <property type="entry name" value="P-loop containing nucleotide triphosphate hydrolases"/>
    <property type="match status" value="1"/>
</dbReference>
<evidence type="ECO:0000313" key="10">
    <source>
        <dbReference type="Proteomes" id="UP000325415"/>
    </source>
</evidence>
<organism evidence="9 10">
    <name type="scientific">Bifidobacterium tibiigranuli</name>
    <dbReference type="NCBI Taxonomy" id="2172043"/>
    <lineage>
        <taxon>Bacteria</taxon>
        <taxon>Bacillati</taxon>
        <taxon>Actinomycetota</taxon>
        <taxon>Actinomycetes</taxon>
        <taxon>Bifidobacteriales</taxon>
        <taxon>Bifidobacteriaceae</taxon>
        <taxon>Bifidobacterium</taxon>
    </lineage>
</organism>
<keyword evidence="2" id="KW-1003">Cell membrane</keyword>
<evidence type="ECO:0000313" key="9">
    <source>
        <dbReference type="EMBL" id="KAE8128716.1"/>
    </source>
</evidence>
<dbReference type="InterPro" id="IPR051539">
    <property type="entry name" value="T4SS-coupling_protein"/>
</dbReference>
<sequence length="672" mass="73770">MARGAQGARRGQALRGPGGLRRVPDRQEQARIGRGNMNGGYDRHHTDIDEARGFTDWWEGFQRTRAGDFLREHTPLVRALASRERGRRAMALLVLAPFLLCVLLAALFRQSWILVLGVALLAALGAAGALVWSWYSGSPQQAADRFLTDEHLLTRREGMQQLSDRALSHAADHAMPGTRAMLDSGDARRRPISPSLAGVLLGDCHRAHVWLSMERPAYVLSPARGGKTNALVIPLIVEAPGAVVATSSRKDILDATFDLRTGGYATPSRRDFDGSSPHSDGERAYVFDPMGIVGSVRRYSDARIRWDPVPACRDTRKARTLASALVSSANFSGEDATWARIGVDITQALLLAAALDGKGLDDVFLWSQDTQGISRARAILERHEQECPEARAWALPLARLSEDDRRTASNKLLTMSSAFSALSLPQVRAWFRPDPLARRFDMRAFLRSRQTVYLLAELRSVNGQADASTAVFNCMFLDDVRDTAREMAAEAEHGKLEPSVSLILDECANISPWPALPQVFTAGSGDGIFACAVFQSRPQAQDVYRKAEAQMWESGQKVVLGGLSDSQTLRDISALVGKREVKSVNHSYRGGFWLGGRLRDGLGTNEQTQRVATLDEQALREIPQWCALLMSAATPAAAVKLIPWWQRGWQGEADEADGTAQAWSDAPQMTVR</sequence>
<feature type="transmembrane region" description="Helical" evidence="7">
    <location>
        <begin position="89"/>
        <end position="108"/>
    </location>
</feature>
<keyword evidence="4 7" id="KW-1133">Transmembrane helix</keyword>
<reference evidence="9 10" key="1">
    <citation type="submission" date="2018-04" db="EMBL/GenBank/DDBJ databases">
        <authorList>
            <person name="Eckel V.P."/>
            <person name="Vogel R.F."/>
        </authorList>
    </citation>
    <scope>NUCLEOTIDE SEQUENCE [LARGE SCALE GENOMIC DNA]</scope>
    <source>
        <strain evidence="10">TMW 2.1764</strain>
    </source>
</reference>
<protein>
    <recommendedName>
        <fullName evidence="8">TraD/TraG TraM recognition site domain-containing protein</fullName>
    </recommendedName>
</protein>
<evidence type="ECO:0000256" key="4">
    <source>
        <dbReference type="ARBA" id="ARBA00022989"/>
    </source>
</evidence>
<dbReference type="PANTHER" id="PTHR37937">
    <property type="entry name" value="CONJUGATIVE TRANSFER: DNA TRANSPORT"/>
    <property type="match status" value="1"/>
</dbReference>
<feature type="compositionally biased region" description="Low complexity" evidence="6">
    <location>
        <begin position="1"/>
        <end position="15"/>
    </location>
</feature>
<keyword evidence="5 7" id="KW-0472">Membrane</keyword>
<dbReference type="GO" id="GO:0005886">
    <property type="term" value="C:plasma membrane"/>
    <property type="evidence" value="ECO:0007669"/>
    <property type="project" value="UniProtKB-SubCell"/>
</dbReference>
<proteinExistence type="predicted"/>
<evidence type="ECO:0000256" key="2">
    <source>
        <dbReference type="ARBA" id="ARBA00022475"/>
    </source>
</evidence>
<feature type="region of interest" description="Disordered" evidence="6">
    <location>
        <begin position="1"/>
        <end position="36"/>
    </location>
</feature>
<feature type="transmembrane region" description="Helical" evidence="7">
    <location>
        <begin position="114"/>
        <end position="135"/>
    </location>
</feature>
<dbReference type="Proteomes" id="UP000325415">
    <property type="component" value="Unassembled WGS sequence"/>
</dbReference>
<feature type="domain" description="TraD/TraG TraM recognition site" evidence="8">
    <location>
        <begin position="500"/>
        <end position="624"/>
    </location>
</feature>
<comment type="subcellular location">
    <subcellularLocation>
        <location evidence="1">Cell membrane</location>
        <topology evidence="1">Multi-pass membrane protein</topology>
    </subcellularLocation>
</comment>
<keyword evidence="3 7" id="KW-0812">Transmembrane</keyword>
<dbReference type="AlphaFoldDB" id="A0A5N6S4A5"/>
<evidence type="ECO:0000256" key="3">
    <source>
        <dbReference type="ARBA" id="ARBA00022692"/>
    </source>
</evidence>
<dbReference type="SUPFAM" id="SSF52540">
    <property type="entry name" value="P-loop containing nucleoside triphosphate hydrolases"/>
    <property type="match status" value="1"/>
</dbReference>
<dbReference type="InterPro" id="IPR027417">
    <property type="entry name" value="P-loop_NTPase"/>
</dbReference>
<keyword evidence="10" id="KW-1185">Reference proteome</keyword>
<comment type="caution">
    <text evidence="9">The sequence shown here is derived from an EMBL/GenBank/DDBJ whole genome shotgun (WGS) entry which is preliminary data.</text>
</comment>
<dbReference type="CDD" id="cd01127">
    <property type="entry name" value="TrwB_TraG_TraD_VirD4"/>
    <property type="match status" value="1"/>
</dbReference>
<feature type="compositionally biased region" description="Basic and acidic residues" evidence="6">
    <location>
        <begin position="22"/>
        <end position="31"/>
    </location>
</feature>
<dbReference type="InterPro" id="IPR032689">
    <property type="entry name" value="TraG-D_C"/>
</dbReference>
<evidence type="ECO:0000256" key="7">
    <source>
        <dbReference type="SAM" id="Phobius"/>
    </source>
</evidence>
<dbReference type="EMBL" id="QDAG01000004">
    <property type="protein sequence ID" value="KAE8128716.1"/>
    <property type="molecule type" value="Genomic_DNA"/>
</dbReference>
<evidence type="ECO:0000256" key="6">
    <source>
        <dbReference type="SAM" id="MobiDB-lite"/>
    </source>
</evidence>
<evidence type="ECO:0000259" key="8">
    <source>
        <dbReference type="Pfam" id="PF12696"/>
    </source>
</evidence>
<dbReference type="PANTHER" id="PTHR37937:SF1">
    <property type="entry name" value="CONJUGATIVE TRANSFER: DNA TRANSPORT"/>
    <property type="match status" value="1"/>
</dbReference>
<gene>
    <name evidence="9" type="ORF">DDE84_04440</name>
</gene>
<evidence type="ECO:0000256" key="1">
    <source>
        <dbReference type="ARBA" id="ARBA00004651"/>
    </source>
</evidence>
<accession>A0A5N6S4A5</accession>
<dbReference type="Pfam" id="PF12696">
    <property type="entry name" value="TraG-D_C"/>
    <property type="match status" value="1"/>
</dbReference>
<name>A0A5N6S4A5_9BIFI</name>
<evidence type="ECO:0000256" key="5">
    <source>
        <dbReference type="ARBA" id="ARBA00023136"/>
    </source>
</evidence>